<gene>
    <name evidence="6" type="ORF">TorRG33x02_012390</name>
</gene>
<dbReference type="SMART" id="SM00054">
    <property type="entry name" value="EFh"/>
    <property type="match status" value="3"/>
</dbReference>
<dbReference type="SUPFAM" id="SSF47473">
    <property type="entry name" value="EF-hand"/>
    <property type="match status" value="1"/>
</dbReference>
<evidence type="ECO:0000256" key="4">
    <source>
        <dbReference type="SAM" id="MobiDB-lite"/>
    </source>
</evidence>
<keyword evidence="7" id="KW-1185">Reference proteome</keyword>
<dbReference type="AlphaFoldDB" id="A0A2P5FZF6"/>
<feature type="domain" description="EF-hand" evidence="5">
    <location>
        <begin position="61"/>
        <end position="96"/>
    </location>
</feature>
<evidence type="ECO:0000259" key="5">
    <source>
        <dbReference type="PROSITE" id="PS50222"/>
    </source>
</evidence>
<dbReference type="Pfam" id="PF13499">
    <property type="entry name" value="EF-hand_7"/>
    <property type="match status" value="1"/>
</dbReference>
<dbReference type="Gene3D" id="1.10.238.10">
    <property type="entry name" value="EF-hand"/>
    <property type="match status" value="2"/>
</dbReference>
<reference evidence="7" key="1">
    <citation type="submission" date="2016-06" db="EMBL/GenBank/DDBJ databases">
        <title>Parallel loss of symbiosis genes in relatives of nitrogen-fixing non-legume Parasponia.</title>
        <authorList>
            <person name="Van Velzen R."/>
            <person name="Holmer R."/>
            <person name="Bu F."/>
            <person name="Rutten L."/>
            <person name="Van Zeijl A."/>
            <person name="Liu W."/>
            <person name="Santuari L."/>
            <person name="Cao Q."/>
            <person name="Sharma T."/>
            <person name="Shen D."/>
            <person name="Roswanjaya Y."/>
            <person name="Wardhani T."/>
            <person name="Kalhor M.S."/>
            <person name="Jansen J."/>
            <person name="Van den Hoogen J."/>
            <person name="Gungor B."/>
            <person name="Hartog M."/>
            <person name="Hontelez J."/>
            <person name="Verver J."/>
            <person name="Yang W.-C."/>
            <person name="Schijlen E."/>
            <person name="Repin R."/>
            <person name="Schilthuizen M."/>
            <person name="Schranz E."/>
            <person name="Heidstra R."/>
            <person name="Miyata K."/>
            <person name="Fedorova E."/>
            <person name="Kohlen W."/>
            <person name="Bisseling T."/>
            <person name="Smit S."/>
            <person name="Geurts R."/>
        </authorList>
    </citation>
    <scope>NUCLEOTIDE SEQUENCE [LARGE SCALE GENOMIC DNA]</scope>
    <source>
        <strain evidence="7">cv. RG33-2</strain>
    </source>
</reference>
<dbReference type="InterPro" id="IPR002048">
    <property type="entry name" value="EF_hand_dom"/>
</dbReference>
<protein>
    <submittedName>
        <fullName evidence="6">Parvalbumin</fullName>
    </submittedName>
</protein>
<dbReference type="OrthoDB" id="26525at2759"/>
<dbReference type="PANTHER" id="PTHR10891">
    <property type="entry name" value="EF-HAND CALCIUM-BINDING DOMAIN CONTAINING PROTEIN"/>
    <property type="match status" value="1"/>
</dbReference>
<dbReference type="FunFam" id="1.10.238.10:FF:000003">
    <property type="entry name" value="Calmodulin A"/>
    <property type="match status" value="1"/>
</dbReference>
<dbReference type="EMBL" id="JXTC01000003">
    <property type="protein sequence ID" value="POO03178.1"/>
    <property type="molecule type" value="Genomic_DNA"/>
</dbReference>
<dbReference type="Proteomes" id="UP000237000">
    <property type="component" value="Unassembled WGS sequence"/>
</dbReference>
<keyword evidence="2" id="KW-0677">Repeat</keyword>
<accession>A0A2P5FZF6</accession>
<evidence type="ECO:0000313" key="7">
    <source>
        <dbReference type="Proteomes" id="UP000237000"/>
    </source>
</evidence>
<feature type="domain" description="EF-hand" evidence="5">
    <location>
        <begin position="169"/>
        <end position="201"/>
    </location>
</feature>
<dbReference type="PROSITE" id="PS50222">
    <property type="entry name" value="EF_HAND_2"/>
    <property type="match status" value="3"/>
</dbReference>
<evidence type="ECO:0000256" key="2">
    <source>
        <dbReference type="ARBA" id="ARBA00022737"/>
    </source>
</evidence>
<evidence type="ECO:0000256" key="3">
    <source>
        <dbReference type="ARBA" id="ARBA00022837"/>
    </source>
</evidence>
<dbReference type="InParanoid" id="A0A2P5FZF6"/>
<evidence type="ECO:0000313" key="6">
    <source>
        <dbReference type="EMBL" id="POO03178.1"/>
    </source>
</evidence>
<dbReference type="InterPro" id="IPR018247">
    <property type="entry name" value="EF_Hand_1_Ca_BS"/>
</dbReference>
<dbReference type="Pfam" id="PF13833">
    <property type="entry name" value="EF-hand_8"/>
    <property type="match status" value="1"/>
</dbReference>
<name>A0A2P5FZF6_TREOI</name>
<feature type="domain" description="EF-hand" evidence="5">
    <location>
        <begin position="97"/>
        <end position="132"/>
    </location>
</feature>
<sequence length="201" mass="22723">MATAIVSDSKPHKWFSPNNFKLNLPRLAPKSNPKSKSKSKSKSQSQSKTLTTPSPAKTTGPKQEEYEQVFRHFDSNADGKISSEELRAYFASIEESMSPEEARTVVREFDNNGDELLDFGEFVRLIERDGGEGDDDLKRAFEMFELDKGCGHITPKGLQRMLNRLGDPKSYQECVSMIRVFDLDGNGVLDFDEFLHMMTSN</sequence>
<organism evidence="6 7">
    <name type="scientific">Trema orientale</name>
    <name type="common">Charcoal tree</name>
    <name type="synonym">Celtis orientalis</name>
    <dbReference type="NCBI Taxonomy" id="63057"/>
    <lineage>
        <taxon>Eukaryota</taxon>
        <taxon>Viridiplantae</taxon>
        <taxon>Streptophyta</taxon>
        <taxon>Embryophyta</taxon>
        <taxon>Tracheophyta</taxon>
        <taxon>Spermatophyta</taxon>
        <taxon>Magnoliopsida</taxon>
        <taxon>eudicotyledons</taxon>
        <taxon>Gunneridae</taxon>
        <taxon>Pentapetalae</taxon>
        <taxon>rosids</taxon>
        <taxon>fabids</taxon>
        <taxon>Rosales</taxon>
        <taxon>Cannabaceae</taxon>
        <taxon>Trema</taxon>
    </lineage>
</organism>
<dbReference type="STRING" id="63057.A0A2P5FZF6"/>
<dbReference type="GO" id="GO:0005509">
    <property type="term" value="F:calcium ion binding"/>
    <property type="evidence" value="ECO:0007669"/>
    <property type="project" value="InterPro"/>
</dbReference>
<keyword evidence="3" id="KW-0106">Calcium</keyword>
<dbReference type="CDD" id="cd00051">
    <property type="entry name" value="EFh"/>
    <property type="match status" value="2"/>
</dbReference>
<comment type="caution">
    <text evidence="6">The sequence shown here is derived from an EMBL/GenBank/DDBJ whole genome shotgun (WGS) entry which is preliminary data.</text>
</comment>
<dbReference type="PROSITE" id="PS00018">
    <property type="entry name" value="EF_HAND_1"/>
    <property type="match status" value="2"/>
</dbReference>
<dbReference type="InterPro" id="IPR039647">
    <property type="entry name" value="EF_hand_pair_protein_CML-like"/>
</dbReference>
<evidence type="ECO:0000256" key="1">
    <source>
        <dbReference type="ARBA" id="ARBA00022723"/>
    </source>
</evidence>
<feature type="region of interest" description="Disordered" evidence="4">
    <location>
        <begin position="1"/>
        <end position="63"/>
    </location>
</feature>
<proteinExistence type="predicted"/>
<feature type="compositionally biased region" description="Polar residues" evidence="4">
    <location>
        <begin position="49"/>
        <end position="61"/>
    </location>
</feature>
<keyword evidence="1" id="KW-0479">Metal-binding</keyword>
<dbReference type="InterPro" id="IPR011992">
    <property type="entry name" value="EF-hand-dom_pair"/>
</dbReference>